<evidence type="ECO:0000256" key="1">
    <source>
        <dbReference type="ARBA" id="ARBA00022801"/>
    </source>
</evidence>
<keyword evidence="4" id="KW-1185">Reference proteome</keyword>
<accession>A0A2T5BT25</accession>
<comment type="caution">
    <text evidence="3">The sequence shown here is derived from an EMBL/GenBank/DDBJ whole genome shotgun (WGS) entry which is preliminary data.</text>
</comment>
<gene>
    <name evidence="3" type="ORF">C8N32_106120</name>
</gene>
<dbReference type="InterPro" id="IPR006261">
    <property type="entry name" value="dGTPase"/>
</dbReference>
<protein>
    <submittedName>
        <fullName evidence="3">dGTPase</fullName>
    </submittedName>
</protein>
<dbReference type="RefSeq" id="WP_107891784.1">
    <property type="nucleotide sequence ID" value="NZ_NHSI01000046.1"/>
</dbReference>
<dbReference type="SMART" id="SM00471">
    <property type="entry name" value="HDc"/>
    <property type="match status" value="1"/>
</dbReference>
<reference evidence="3 4" key="1">
    <citation type="submission" date="2018-04" db="EMBL/GenBank/DDBJ databases">
        <title>Genomic Encyclopedia of Archaeal and Bacterial Type Strains, Phase II (KMG-II): from individual species to whole genera.</title>
        <authorList>
            <person name="Goeker M."/>
        </authorList>
    </citation>
    <scope>NUCLEOTIDE SEQUENCE [LARGE SCALE GENOMIC DNA]</scope>
    <source>
        <strain evidence="3 4">DSM 18064</strain>
    </source>
</reference>
<dbReference type="Gene3D" id="1.10.3410.10">
    <property type="entry name" value="putative deoxyguanosinetriphosphate triphosphohydrolase like domain"/>
    <property type="match status" value="1"/>
</dbReference>
<dbReference type="AlphaFoldDB" id="A0A2T5BT25"/>
<evidence type="ECO:0000313" key="4">
    <source>
        <dbReference type="Proteomes" id="UP000243859"/>
    </source>
</evidence>
<dbReference type="EMBL" id="QAAA01000006">
    <property type="protein sequence ID" value="PTN02547.1"/>
    <property type="molecule type" value="Genomic_DNA"/>
</dbReference>
<dbReference type="Pfam" id="PF01966">
    <property type="entry name" value="HD"/>
    <property type="match status" value="1"/>
</dbReference>
<dbReference type="Gene3D" id="1.10.3210.10">
    <property type="entry name" value="Hypothetical protein af1432"/>
    <property type="match status" value="1"/>
</dbReference>
<organism evidence="3 4">
    <name type="scientific">Rhodovulum imhoffii</name>
    <dbReference type="NCBI Taxonomy" id="365340"/>
    <lineage>
        <taxon>Bacteria</taxon>
        <taxon>Pseudomonadati</taxon>
        <taxon>Pseudomonadota</taxon>
        <taxon>Alphaproteobacteria</taxon>
        <taxon>Rhodobacterales</taxon>
        <taxon>Paracoccaceae</taxon>
        <taxon>Rhodovulum</taxon>
    </lineage>
</organism>
<evidence type="ECO:0000259" key="2">
    <source>
        <dbReference type="SMART" id="SM00471"/>
    </source>
</evidence>
<dbReference type="GO" id="GO:0016793">
    <property type="term" value="F:triphosphoric monoester hydrolase activity"/>
    <property type="evidence" value="ECO:0007669"/>
    <property type="project" value="InterPro"/>
</dbReference>
<dbReference type="SUPFAM" id="SSF109604">
    <property type="entry name" value="HD-domain/PDEase-like"/>
    <property type="match status" value="1"/>
</dbReference>
<evidence type="ECO:0000313" key="3">
    <source>
        <dbReference type="EMBL" id="PTN02547.1"/>
    </source>
</evidence>
<dbReference type="InterPro" id="IPR006674">
    <property type="entry name" value="HD_domain"/>
</dbReference>
<dbReference type="NCBIfam" id="TIGR01353">
    <property type="entry name" value="dGTP_triPase"/>
    <property type="match status" value="1"/>
</dbReference>
<keyword evidence="1" id="KW-0378">Hydrolase</keyword>
<feature type="domain" description="HD/PDEase" evidence="2">
    <location>
        <begin position="56"/>
        <end position="256"/>
    </location>
</feature>
<dbReference type="InterPro" id="IPR027432">
    <property type="entry name" value="dGTP_triphosphohydrolase_C"/>
</dbReference>
<dbReference type="InterPro" id="IPR023293">
    <property type="entry name" value="dGTP_triP_hydro_central_sf"/>
</dbReference>
<name>A0A2T5BT25_9RHOB</name>
<dbReference type="Gene3D" id="1.10.3550.10">
    <property type="entry name" value="eoxyguanosinetriphosphate triphosphohydrolase domain-like"/>
    <property type="match status" value="1"/>
</dbReference>
<proteinExistence type="predicted"/>
<sequence>MDWTTLLAASRLTVGDVFNRVERPAFLTDLDRVLFSQPFRRLANKTQVHPLYDNDHLHHRMIHSLETASVGRSLGVEAGLWLVDAGLLPVGAPNDLSYILQAACAAHDIGNPPFGHAGEDAISEWFRTRRPFGDALPPEVRKEFEHFEGNAQGFRILTRLEMYRQAGGMRLTHAVLGAFTKYPCLAEAGCLGSQAAYIGEKKYGAFRAEAGYLEEMATVTGLPRRGGGWARHPLAFLVEAADDLCYTILDLEDAFIAGDLPFAEVEALLRALIPTMEPPRQPDQTEGEHIAHLRALAVGSAIRASAQAFRDHHEAILSGRFSQSLSDVFALRIPFAQIAQVARSRIFPSGRKAELEVIGRNVIFRLLDACFEFLDAVRGTGWDAEAALAQAPYLRKLVQVGGFDLRGVCDAYTALHALTDFISGMTDRYALKCARLLGA</sequence>
<dbReference type="InterPro" id="IPR003607">
    <property type="entry name" value="HD/PDEase_dom"/>
</dbReference>
<dbReference type="Proteomes" id="UP000243859">
    <property type="component" value="Unassembled WGS sequence"/>
</dbReference>
<dbReference type="OrthoDB" id="9803619at2"/>